<evidence type="ECO:0000256" key="1">
    <source>
        <dbReference type="ARBA" id="ARBA00006643"/>
    </source>
</evidence>
<organism evidence="5 6">
    <name type="scientific">Trapa incisa</name>
    <dbReference type="NCBI Taxonomy" id="236973"/>
    <lineage>
        <taxon>Eukaryota</taxon>
        <taxon>Viridiplantae</taxon>
        <taxon>Streptophyta</taxon>
        <taxon>Embryophyta</taxon>
        <taxon>Tracheophyta</taxon>
        <taxon>Spermatophyta</taxon>
        <taxon>Magnoliopsida</taxon>
        <taxon>eudicotyledons</taxon>
        <taxon>Gunneridae</taxon>
        <taxon>Pentapetalae</taxon>
        <taxon>rosids</taxon>
        <taxon>malvids</taxon>
        <taxon>Myrtales</taxon>
        <taxon>Lythraceae</taxon>
        <taxon>Trapa</taxon>
    </lineage>
</organism>
<name>A0AAN7H1K7_9MYRT</name>
<dbReference type="GO" id="GO:0003723">
    <property type="term" value="F:RNA binding"/>
    <property type="evidence" value="ECO:0007669"/>
    <property type="project" value="InterPro"/>
</dbReference>
<evidence type="ECO:0000313" key="5">
    <source>
        <dbReference type="EMBL" id="KAK4746532.1"/>
    </source>
</evidence>
<feature type="repeat" description="PPR" evidence="3">
    <location>
        <begin position="418"/>
        <end position="452"/>
    </location>
</feature>
<feature type="domain" description="DYW" evidence="4">
    <location>
        <begin position="734"/>
        <end position="826"/>
    </location>
</feature>
<dbReference type="GO" id="GO:0008270">
    <property type="term" value="F:zinc ion binding"/>
    <property type="evidence" value="ECO:0007669"/>
    <property type="project" value="InterPro"/>
</dbReference>
<accession>A0AAN7H1K7</accession>
<comment type="caution">
    <text evidence="5">The sequence shown here is derived from an EMBL/GenBank/DDBJ whole genome shotgun (WGS) entry which is preliminary data.</text>
</comment>
<dbReference type="Gene3D" id="1.25.40.10">
    <property type="entry name" value="Tetratricopeptide repeat domain"/>
    <property type="match status" value="5"/>
</dbReference>
<feature type="repeat" description="PPR" evidence="3">
    <location>
        <begin position="216"/>
        <end position="250"/>
    </location>
</feature>
<feature type="repeat" description="PPR" evidence="3">
    <location>
        <begin position="519"/>
        <end position="553"/>
    </location>
</feature>
<proteinExistence type="inferred from homology"/>
<feature type="repeat" description="PPR" evidence="3">
    <location>
        <begin position="656"/>
        <end position="690"/>
    </location>
</feature>
<dbReference type="FunFam" id="1.25.40.10:FF:000201">
    <property type="entry name" value="Pentatricopeptide repeat-containing protein mitochondrial"/>
    <property type="match status" value="1"/>
</dbReference>
<dbReference type="PROSITE" id="PS51375">
    <property type="entry name" value="PPR"/>
    <property type="match status" value="6"/>
</dbReference>
<dbReference type="InterPro" id="IPR032867">
    <property type="entry name" value="DYW_dom"/>
</dbReference>
<dbReference type="AlphaFoldDB" id="A0AAN7H1K7"/>
<feature type="repeat" description="PPR" evidence="3">
    <location>
        <begin position="317"/>
        <end position="351"/>
    </location>
</feature>
<reference evidence="5 6" key="1">
    <citation type="journal article" date="2023" name="Hortic Res">
        <title>Pangenome of water caltrop reveals structural variations and asymmetric subgenome divergence after allopolyploidization.</title>
        <authorList>
            <person name="Zhang X."/>
            <person name="Chen Y."/>
            <person name="Wang L."/>
            <person name="Yuan Y."/>
            <person name="Fang M."/>
            <person name="Shi L."/>
            <person name="Lu R."/>
            <person name="Comes H.P."/>
            <person name="Ma Y."/>
            <person name="Chen Y."/>
            <person name="Huang G."/>
            <person name="Zhou Y."/>
            <person name="Zheng Z."/>
            <person name="Qiu Y."/>
        </authorList>
    </citation>
    <scope>NUCLEOTIDE SEQUENCE [LARGE SCALE GENOMIC DNA]</scope>
    <source>
        <tissue evidence="5">Roots</tissue>
    </source>
</reference>
<dbReference type="GO" id="GO:0009451">
    <property type="term" value="P:RNA modification"/>
    <property type="evidence" value="ECO:0007669"/>
    <property type="project" value="InterPro"/>
</dbReference>
<dbReference type="InterPro" id="IPR011990">
    <property type="entry name" value="TPR-like_helical_dom_sf"/>
</dbReference>
<keyword evidence="2" id="KW-0677">Repeat</keyword>
<dbReference type="PANTHER" id="PTHR47926">
    <property type="entry name" value="PENTATRICOPEPTIDE REPEAT-CONTAINING PROTEIN"/>
    <property type="match status" value="1"/>
</dbReference>
<dbReference type="InterPro" id="IPR002885">
    <property type="entry name" value="PPR_rpt"/>
</dbReference>
<evidence type="ECO:0000256" key="2">
    <source>
        <dbReference type="ARBA" id="ARBA00022737"/>
    </source>
</evidence>
<dbReference type="Proteomes" id="UP001345219">
    <property type="component" value="Chromosome 10"/>
</dbReference>
<dbReference type="Pfam" id="PF13041">
    <property type="entry name" value="PPR_2"/>
    <property type="match status" value="4"/>
</dbReference>
<dbReference type="FunFam" id="1.25.40.10:FF:000073">
    <property type="entry name" value="Pentatricopeptide repeat-containing protein chloroplastic"/>
    <property type="match status" value="1"/>
</dbReference>
<dbReference type="NCBIfam" id="TIGR00756">
    <property type="entry name" value="PPR"/>
    <property type="match status" value="5"/>
</dbReference>
<evidence type="ECO:0000256" key="3">
    <source>
        <dbReference type="PROSITE-ProRule" id="PRU00708"/>
    </source>
</evidence>
<dbReference type="InterPro" id="IPR046848">
    <property type="entry name" value="E_motif"/>
</dbReference>
<dbReference type="FunFam" id="1.25.40.10:FF:000397">
    <property type="entry name" value="Pentatricopeptide repeat-containing protein At2g40720"/>
    <property type="match status" value="1"/>
</dbReference>
<dbReference type="EMBL" id="JAXIOK010000021">
    <property type="protein sequence ID" value="KAK4746532.1"/>
    <property type="molecule type" value="Genomic_DNA"/>
</dbReference>
<dbReference type="FunFam" id="1.25.40.10:FF:000366">
    <property type="entry name" value="Pentatricopeptide (PPR) repeat-containing protein"/>
    <property type="match status" value="1"/>
</dbReference>
<dbReference type="PANTHER" id="PTHR47926:SF520">
    <property type="entry name" value="DYW DOMAIN-CONTAINING PROTEIN"/>
    <property type="match status" value="1"/>
</dbReference>
<keyword evidence="6" id="KW-1185">Reference proteome</keyword>
<dbReference type="Pfam" id="PF01535">
    <property type="entry name" value="PPR"/>
    <property type="match status" value="4"/>
</dbReference>
<evidence type="ECO:0000313" key="6">
    <source>
        <dbReference type="Proteomes" id="UP001345219"/>
    </source>
</evidence>
<dbReference type="Pfam" id="PF20431">
    <property type="entry name" value="E_motif"/>
    <property type="match status" value="1"/>
</dbReference>
<dbReference type="FunFam" id="1.25.40.10:FF:000471">
    <property type="entry name" value="Putative pentatricopeptide repeat-containing protein, mitochondrial"/>
    <property type="match status" value="1"/>
</dbReference>
<evidence type="ECO:0000259" key="4">
    <source>
        <dbReference type="Pfam" id="PF14432"/>
    </source>
</evidence>
<dbReference type="InterPro" id="IPR046960">
    <property type="entry name" value="PPR_At4g14850-like_plant"/>
</dbReference>
<gene>
    <name evidence="5" type="ORF">SAY87_012844</name>
</gene>
<comment type="similarity">
    <text evidence="1">Belongs to the PPR family. PCMP-H subfamily.</text>
</comment>
<feature type="repeat" description="PPR" evidence="3">
    <location>
        <begin position="115"/>
        <end position="149"/>
    </location>
</feature>
<sequence>MIRFSLHGVLRCVSGALGCKIGRLYLFLPCTARLSALAAALTGDGADFDSSSYAVALQGCVRRGDILAGRAVHCGSLKRGDCLELFASNILLNLYMKSKCYDDASHLFDEMPLRSTVSFVTLIQGFGQAQQFDKAVKLFSQLHREGHELNQFVFTTLLKLLVSMERAELAPSFHACIFKLGHHCNAFVGTALIDAYSLCRDVSCAKEVFDGLVCKDMVSWTGMVTCLAENECFKEAIKLFLQMMRIGYEPNNYTFAGVFKACLGLEAVELGMSLHGLTLKTCHEVNLYVGVGLLELYSKLGDMEDARKFFEELPHRDVTHWSLMISRHAQGQRSREALDLFRQMEEAGVVPNQFTLASVLQACATMESLESGKQVHCRASKLGLDSNVFVSNALMDVYAKCRRTDVSAKIFERAQTRNSISWNTLIVGCAQSGEAGKTLDLFSNMWKCQIEATEVTYSSVLHACASLAKLDPGNQLHALTIKSTYSKDLIVGNSLIDMYAKCGGIADARLVFDTMNLRDEVSWNTMIMGYSMHGLSGEALRIFEMMKEQNVQPTMLTFVGVLSACSNGGLLEQGQFYFDSMVEDYGIEPTMEHYTCMVGLLGRKGHLAQAAELIGKIPCEPSVMLWRALLGACVTHHNIELGKVSAEKVLEMDPHDEGAYVLLSNIYANTRRWDDVAAVRKKMKDKGVKKEPGMSWVEYQGSVHYFTVGETSHPDMKLINGMLEWLNMKARKEGFIPNCDVILHQVEDEEKERMLWLHSERLALAFALARMPSVGPIRIIKNLRICMDCHGAIRAISGFVQREIVVRDVNRYHHFRDGRCSCGDYW</sequence>
<dbReference type="SUPFAM" id="SSF48452">
    <property type="entry name" value="TPR-like"/>
    <property type="match status" value="1"/>
</dbReference>
<protein>
    <recommendedName>
        <fullName evidence="4">DYW domain-containing protein</fullName>
    </recommendedName>
</protein>
<dbReference type="FunFam" id="1.25.40.10:FF:000031">
    <property type="entry name" value="Pentatricopeptide repeat-containing protein mitochondrial"/>
    <property type="match status" value="1"/>
</dbReference>
<dbReference type="Pfam" id="PF14432">
    <property type="entry name" value="DYW_deaminase"/>
    <property type="match status" value="1"/>
</dbReference>